<dbReference type="PANTHER" id="PTHR33802">
    <property type="entry name" value="SI:CH211-161H7.5-RELATED"/>
    <property type="match status" value="1"/>
</dbReference>
<evidence type="ECO:0000313" key="3">
    <source>
        <dbReference type="Proteomes" id="UP000523079"/>
    </source>
</evidence>
<keyword evidence="3" id="KW-1185">Reference proteome</keyword>
<evidence type="ECO:0008006" key="4">
    <source>
        <dbReference type="Google" id="ProtNLM"/>
    </source>
</evidence>
<organism evidence="2 3">
    <name type="scientific">Microlunatus kandeliicorticis</name>
    <dbReference type="NCBI Taxonomy" id="1759536"/>
    <lineage>
        <taxon>Bacteria</taxon>
        <taxon>Bacillati</taxon>
        <taxon>Actinomycetota</taxon>
        <taxon>Actinomycetes</taxon>
        <taxon>Propionibacteriales</taxon>
        <taxon>Propionibacteriaceae</taxon>
        <taxon>Microlunatus</taxon>
    </lineage>
</organism>
<sequence length="256" mass="26961">MSSDRTRSVVVLALAVLQIVSSPLTTLLGIGPDTGAVSDANRSLITPAGYAFSIWGLIYLASLAYATNQLRPSERTRPVQRRTGWWMALAFASSTVWVPIFATRTIWLSQIVILVLVVALITAAVRAARTGPAQRTTERALVRLPITLYLGWAVLAATAGFGVTFRSLGMPPAAAWVTVVSVLLLAAATLCCLWVVGRATALAAFAFTALWALVAVVVATPSDVVRVAAVLAAVVVAAALIVRTGRSDRKPTILLG</sequence>
<protein>
    <recommendedName>
        <fullName evidence="4">TspO and MBR related proteins</fullName>
    </recommendedName>
</protein>
<feature type="transmembrane region" description="Helical" evidence="1">
    <location>
        <begin position="201"/>
        <end position="218"/>
    </location>
</feature>
<name>A0A7W3IQC8_9ACTN</name>
<keyword evidence="1" id="KW-1133">Transmembrane helix</keyword>
<feature type="transmembrane region" description="Helical" evidence="1">
    <location>
        <begin position="173"/>
        <end position="196"/>
    </location>
</feature>
<keyword evidence="1" id="KW-0812">Transmembrane</keyword>
<feature type="transmembrane region" description="Helical" evidence="1">
    <location>
        <begin position="224"/>
        <end position="242"/>
    </location>
</feature>
<dbReference type="PANTHER" id="PTHR33802:SF1">
    <property type="entry name" value="XK-RELATED PROTEIN"/>
    <property type="match status" value="1"/>
</dbReference>
<feature type="transmembrane region" description="Helical" evidence="1">
    <location>
        <begin position="44"/>
        <end position="65"/>
    </location>
</feature>
<dbReference type="Gene3D" id="1.20.1260.100">
    <property type="entry name" value="TspO/MBR protein"/>
    <property type="match status" value="1"/>
</dbReference>
<dbReference type="Proteomes" id="UP000523079">
    <property type="component" value="Unassembled WGS sequence"/>
</dbReference>
<comment type="caution">
    <text evidence="2">The sequence shown here is derived from an EMBL/GenBank/DDBJ whole genome shotgun (WGS) entry which is preliminary data.</text>
</comment>
<dbReference type="EMBL" id="JACGWT010000001">
    <property type="protein sequence ID" value="MBA8793292.1"/>
    <property type="molecule type" value="Genomic_DNA"/>
</dbReference>
<accession>A0A7W3IQC8</accession>
<feature type="transmembrane region" description="Helical" evidence="1">
    <location>
        <begin position="140"/>
        <end position="161"/>
    </location>
</feature>
<feature type="transmembrane region" description="Helical" evidence="1">
    <location>
        <begin position="108"/>
        <end position="128"/>
    </location>
</feature>
<keyword evidence="1" id="KW-0472">Membrane</keyword>
<dbReference type="InterPro" id="IPR038330">
    <property type="entry name" value="TspO/MBR-related_sf"/>
</dbReference>
<evidence type="ECO:0000256" key="1">
    <source>
        <dbReference type="SAM" id="Phobius"/>
    </source>
</evidence>
<proteinExistence type="predicted"/>
<dbReference type="AlphaFoldDB" id="A0A7W3IQC8"/>
<dbReference type="RefSeq" id="WP_182558819.1">
    <property type="nucleotide sequence ID" value="NZ_JACGWT010000001.1"/>
</dbReference>
<feature type="transmembrane region" description="Helical" evidence="1">
    <location>
        <begin position="85"/>
        <end position="102"/>
    </location>
</feature>
<evidence type="ECO:0000313" key="2">
    <source>
        <dbReference type="EMBL" id="MBA8793292.1"/>
    </source>
</evidence>
<gene>
    <name evidence="2" type="ORF">FHX74_000886</name>
</gene>
<reference evidence="2 3" key="1">
    <citation type="submission" date="2020-07" db="EMBL/GenBank/DDBJ databases">
        <title>Sequencing the genomes of 1000 actinobacteria strains.</title>
        <authorList>
            <person name="Klenk H.-P."/>
        </authorList>
    </citation>
    <scope>NUCLEOTIDE SEQUENCE [LARGE SCALE GENOMIC DNA]</scope>
    <source>
        <strain evidence="2 3">DSM 100723</strain>
    </source>
</reference>